<organism evidence="1 2">
    <name type="scientific">Aspergillus fumigatiaffinis</name>
    <dbReference type="NCBI Taxonomy" id="340414"/>
    <lineage>
        <taxon>Eukaryota</taxon>
        <taxon>Fungi</taxon>
        <taxon>Dikarya</taxon>
        <taxon>Ascomycota</taxon>
        <taxon>Pezizomycotina</taxon>
        <taxon>Eurotiomycetes</taxon>
        <taxon>Eurotiomycetidae</taxon>
        <taxon>Eurotiales</taxon>
        <taxon>Aspergillaceae</taxon>
        <taxon>Aspergillus</taxon>
        <taxon>Aspergillus subgen. Fumigati</taxon>
    </lineage>
</organism>
<reference evidence="1" key="1">
    <citation type="journal article" date="2020" name="bioRxiv">
        <title>Genomic and phenotypic heterogeneity of clinical isolates of the human pathogens Aspergillus fumigatus, Aspergillus lentulus and Aspergillus fumigatiaffinis.</title>
        <authorList>
            <person name="dos Santos R.A.C."/>
            <person name="Steenwyk J.L."/>
            <person name="Rivero-Menendez O."/>
            <person name="Mead M.E."/>
            <person name="Silva L.P."/>
            <person name="Bastos R.W."/>
            <person name="Alastruey-Izquierdo A."/>
            <person name="Goldman G.H."/>
            <person name="Rokas A."/>
        </authorList>
    </citation>
    <scope>NUCLEOTIDE SEQUENCE</scope>
    <source>
        <strain evidence="1">CNM-CM6805</strain>
    </source>
</reference>
<protein>
    <submittedName>
        <fullName evidence="1">Uncharacterized protein</fullName>
    </submittedName>
</protein>
<dbReference type="EMBL" id="JAAAPX010000065">
    <property type="protein sequence ID" value="KAF4234754.1"/>
    <property type="molecule type" value="Genomic_DNA"/>
</dbReference>
<accession>A0A8H4EB05</accession>
<name>A0A8H4EB05_9EURO</name>
<dbReference type="OrthoDB" id="4508637at2759"/>
<keyword evidence="2" id="KW-1185">Reference proteome</keyword>
<proteinExistence type="predicted"/>
<reference evidence="1" key="2">
    <citation type="submission" date="2020-04" db="EMBL/GenBank/DDBJ databases">
        <authorList>
            <person name="Santos R.A.C."/>
            <person name="Steenwyk J.L."/>
            <person name="Rivero-Menendez O."/>
            <person name="Mead M.E."/>
            <person name="Silva L.P."/>
            <person name="Bastos R.W."/>
            <person name="Alastruey-Izquierdo A."/>
            <person name="Goldman G.H."/>
            <person name="Rokas A."/>
        </authorList>
    </citation>
    <scope>NUCLEOTIDE SEQUENCE</scope>
    <source>
        <strain evidence="1">CNM-CM6805</strain>
    </source>
</reference>
<comment type="caution">
    <text evidence="1">The sequence shown here is derived from an EMBL/GenBank/DDBJ whole genome shotgun (WGS) entry which is preliminary data.</text>
</comment>
<dbReference type="Proteomes" id="UP000653565">
    <property type="component" value="Unassembled WGS sequence"/>
</dbReference>
<dbReference type="AlphaFoldDB" id="A0A8H4EB05"/>
<evidence type="ECO:0000313" key="2">
    <source>
        <dbReference type="Proteomes" id="UP000653565"/>
    </source>
</evidence>
<gene>
    <name evidence="1" type="ORF">CNMCM6805_008459</name>
</gene>
<sequence>MVQISIDEDDTAVAIILYMKEAVASRSSLSWCYIAKMRPAHLTTEKLALYMYSGFSLSRNLTDLYNIKASCYRTLNPGETTITGTLSHGKGAQVIFTGGIQVHQA</sequence>
<evidence type="ECO:0000313" key="1">
    <source>
        <dbReference type="EMBL" id="KAF4234754.1"/>
    </source>
</evidence>